<evidence type="ECO:0000313" key="12">
    <source>
        <dbReference type="Proteomes" id="UP000181976"/>
    </source>
</evidence>
<protein>
    <recommendedName>
        <fullName evidence="2 7">Aminomethyltransferase</fullName>
        <ecNumber evidence="2 7">2.1.2.10</ecNumber>
    </recommendedName>
    <alternativeName>
        <fullName evidence="5 7">Glycine cleavage system T protein</fullName>
    </alternativeName>
</protein>
<dbReference type="GO" id="GO:0032259">
    <property type="term" value="P:methylation"/>
    <property type="evidence" value="ECO:0007669"/>
    <property type="project" value="UniProtKB-KW"/>
</dbReference>
<evidence type="ECO:0000256" key="4">
    <source>
        <dbReference type="ARBA" id="ARBA00022679"/>
    </source>
</evidence>
<evidence type="ECO:0000256" key="1">
    <source>
        <dbReference type="ARBA" id="ARBA00008609"/>
    </source>
</evidence>
<evidence type="ECO:0000256" key="7">
    <source>
        <dbReference type="HAMAP-Rule" id="MF_00259"/>
    </source>
</evidence>
<reference evidence="11 12" key="1">
    <citation type="submission" date="2016-10" db="EMBL/GenBank/DDBJ databases">
        <authorList>
            <person name="de Groot N.N."/>
        </authorList>
    </citation>
    <scope>NUCLEOTIDE SEQUENCE [LARGE SCALE GENOMIC DNA]</scope>
    <source>
        <strain evidence="11 12">DSM 19012</strain>
    </source>
</reference>
<evidence type="ECO:0000256" key="8">
    <source>
        <dbReference type="PIRSR" id="PIRSR006487-1"/>
    </source>
</evidence>
<name>A0A1I2D9W8_9BACT</name>
<dbReference type="HAMAP" id="MF_00259">
    <property type="entry name" value="GcvT"/>
    <property type="match status" value="1"/>
</dbReference>
<evidence type="ECO:0000259" key="9">
    <source>
        <dbReference type="Pfam" id="PF01571"/>
    </source>
</evidence>
<evidence type="ECO:0000313" key="11">
    <source>
        <dbReference type="EMBL" id="SFE77345.1"/>
    </source>
</evidence>
<dbReference type="InterPro" id="IPR027266">
    <property type="entry name" value="TrmE/GcvT-like"/>
</dbReference>
<dbReference type="SUPFAM" id="SSF103025">
    <property type="entry name" value="Folate-binding domain"/>
    <property type="match status" value="1"/>
</dbReference>
<dbReference type="InterPro" id="IPR029043">
    <property type="entry name" value="GcvT/YgfZ_C"/>
</dbReference>
<dbReference type="Proteomes" id="UP000181976">
    <property type="component" value="Unassembled WGS sequence"/>
</dbReference>
<evidence type="ECO:0000256" key="3">
    <source>
        <dbReference type="ARBA" id="ARBA00022576"/>
    </source>
</evidence>
<dbReference type="InterPro" id="IPR006222">
    <property type="entry name" value="GCVT_N"/>
</dbReference>
<keyword evidence="12" id="KW-1185">Reference proteome</keyword>
<dbReference type="Gene3D" id="3.30.70.1400">
    <property type="entry name" value="Aminomethyltransferase beta-barrel domains"/>
    <property type="match status" value="1"/>
</dbReference>
<comment type="function">
    <text evidence="7">The glycine cleavage system catalyzes the degradation of glycine.</text>
</comment>
<dbReference type="Gene3D" id="4.10.1250.10">
    <property type="entry name" value="Aminomethyltransferase fragment"/>
    <property type="match status" value="1"/>
</dbReference>
<dbReference type="FunCoup" id="A0A1I2D9W8">
    <property type="interactions" value="479"/>
</dbReference>
<comment type="catalytic activity">
    <reaction evidence="6 7">
        <text>N(6)-[(R)-S(8)-aminomethyldihydrolipoyl]-L-lysyl-[protein] + (6S)-5,6,7,8-tetrahydrofolate = N(6)-[(R)-dihydrolipoyl]-L-lysyl-[protein] + (6R)-5,10-methylene-5,6,7,8-tetrahydrofolate + NH4(+)</text>
        <dbReference type="Rhea" id="RHEA:16945"/>
        <dbReference type="Rhea" id="RHEA-COMP:10475"/>
        <dbReference type="Rhea" id="RHEA-COMP:10492"/>
        <dbReference type="ChEBI" id="CHEBI:15636"/>
        <dbReference type="ChEBI" id="CHEBI:28938"/>
        <dbReference type="ChEBI" id="CHEBI:57453"/>
        <dbReference type="ChEBI" id="CHEBI:83100"/>
        <dbReference type="ChEBI" id="CHEBI:83143"/>
        <dbReference type="EC" id="2.1.2.10"/>
    </reaction>
</comment>
<dbReference type="Gene3D" id="3.30.1360.120">
    <property type="entry name" value="Probable tRNA modification gtpase trme, domain 1"/>
    <property type="match status" value="1"/>
</dbReference>
<feature type="domain" description="GCVT N-terminal" evidence="9">
    <location>
        <begin position="7"/>
        <end position="260"/>
    </location>
</feature>
<dbReference type="GO" id="GO:0004047">
    <property type="term" value="F:aminomethyltransferase activity"/>
    <property type="evidence" value="ECO:0007669"/>
    <property type="project" value="UniProtKB-UniRule"/>
</dbReference>
<dbReference type="InterPro" id="IPR022903">
    <property type="entry name" value="GcvT_bac"/>
</dbReference>
<dbReference type="InterPro" id="IPR028896">
    <property type="entry name" value="GcvT/YgfZ/DmdA"/>
</dbReference>
<dbReference type="GO" id="GO:0019464">
    <property type="term" value="P:glycine decarboxylation via glycine cleavage system"/>
    <property type="evidence" value="ECO:0007669"/>
    <property type="project" value="UniProtKB-UniRule"/>
</dbReference>
<dbReference type="EMBL" id="FONA01000018">
    <property type="protein sequence ID" value="SFE77345.1"/>
    <property type="molecule type" value="Genomic_DNA"/>
</dbReference>
<feature type="binding site" evidence="8">
    <location>
        <position position="195"/>
    </location>
    <ligand>
        <name>substrate</name>
    </ligand>
</feature>
<evidence type="ECO:0000256" key="6">
    <source>
        <dbReference type="ARBA" id="ARBA00047665"/>
    </source>
</evidence>
<dbReference type="FunFam" id="4.10.1250.10:FF:000001">
    <property type="entry name" value="Aminomethyltransferase"/>
    <property type="match status" value="1"/>
</dbReference>
<evidence type="ECO:0000256" key="5">
    <source>
        <dbReference type="ARBA" id="ARBA00031395"/>
    </source>
</evidence>
<feature type="domain" description="Aminomethyltransferase C-terminal" evidence="10">
    <location>
        <begin position="282"/>
        <end position="361"/>
    </location>
</feature>
<dbReference type="InParanoid" id="A0A1I2D9W8"/>
<dbReference type="InterPro" id="IPR013977">
    <property type="entry name" value="GcvT_C"/>
</dbReference>
<dbReference type="STRING" id="385682.SAMN05444380_11843"/>
<gene>
    <name evidence="7" type="primary">gcvT</name>
    <name evidence="11" type="ORF">SAMN05444380_11843</name>
</gene>
<dbReference type="GO" id="GO:0008483">
    <property type="term" value="F:transaminase activity"/>
    <property type="evidence" value="ECO:0007669"/>
    <property type="project" value="UniProtKB-KW"/>
</dbReference>
<dbReference type="FunFam" id="2.40.30.110:FF:000003">
    <property type="entry name" value="Aminomethyltransferase"/>
    <property type="match status" value="1"/>
</dbReference>
<comment type="subunit">
    <text evidence="7">The glycine cleavage system is composed of four proteins: P, T, L and H.</text>
</comment>
<keyword evidence="4 7" id="KW-0808">Transferase</keyword>
<dbReference type="NCBIfam" id="NF001567">
    <property type="entry name" value="PRK00389.1"/>
    <property type="match status" value="1"/>
</dbReference>
<dbReference type="GO" id="GO:0008168">
    <property type="term" value="F:methyltransferase activity"/>
    <property type="evidence" value="ECO:0007669"/>
    <property type="project" value="UniProtKB-KW"/>
</dbReference>
<keyword evidence="3 7" id="KW-0032">Aminotransferase</keyword>
<dbReference type="GO" id="GO:0005960">
    <property type="term" value="C:glycine cleavage complex"/>
    <property type="evidence" value="ECO:0007669"/>
    <property type="project" value="InterPro"/>
</dbReference>
<sequence>MQKTVLNEIHKQLGARMVPFAGFEMPVEYSGITSEHMAVRRAAGMFDVSHMGEFLVKGPHAFDFVQYITTNNVSDLPVGKAQYSCMPNNEGGIVDDLIVYHLDEELFMLVVNASNIEKDWNWCKTNNHFGAELVDISQQTSLLAVQGPKAKEILQPLTAINLSDIPYYAFETGNFAGINDVIISNTGYTGSGGFELYIDNKHAEFVWTTLMKQGHEKGLVPAGLGARDTLRLEAGFALYGNDLNDTTTPIEAGLGWITKLVEGNNFISRHILEKQKKEGVNRRLKGFVLEERGIPRKGYEIRDDKGNVIGEVTSGTMSPMLKKGIGMGYVNKGFWKEESEIFIRIRNKDVKAKIVKPPFVKLK</sequence>
<dbReference type="RefSeq" id="WP_010526097.1">
    <property type="nucleotide sequence ID" value="NZ_AFSL01000003.1"/>
</dbReference>
<dbReference type="Pfam" id="PF08669">
    <property type="entry name" value="GCV_T_C"/>
    <property type="match status" value="1"/>
</dbReference>
<evidence type="ECO:0000259" key="10">
    <source>
        <dbReference type="Pfam" id="PF08669"/>
    </source>
</evidence>
<dbReference type="NCBIfam" id="TIGR00528">
    <property type="entry name" value="gcvT"/>
    <property type="match status" value="1"/>
</dbReference>
<dbReference type="eggNOG" id="COG0404">
    <property type="taxonomic scope" value="Bacteria"/>
</dbReference>
<dbReference type="SUPFAM" id="SSF101790">
    <property type="entry name" value="Aminomethyltransferase beta-barrel domain"/>
    <property type="match status" value="1"/>
</dbReference>
<proteinExistence type="inferred from homology"/>
<dbReference type="PANTHER" id="PTHR43757:SF2">
    <property type="entry name" value="AMINOMETHYLTRANSFERASE, MITOCHONDRIAL"/>
    <property type="match status" value="1"/>
</dbReference>
<dbReference type="GO" id="GO:0005829">
    <property type="term" value="C:cytosol"/>
    <property type="evidence" value="ECO:0007669"/>
    <property type="project" value="TreeGrafter"/>
</dbReference>
<keyword evidence="11" id="KW-0489">Methyltransferase</keyword>
<dbReference type="InterPro" id="IPR006223">
    <property type="entry name" value="GcvT"/>
</dbReference>
<dbReference type="Pfam" id="PF01571">
    <property type="entry name" value="GCV_T"/>
    <property type="match status" value="1"/>
</dbReference>
<dbReference type="PIRSF" id="PIRSF006487">
    <property type="entry name" value="GcvT"/>
    <property type="match status" value="1"/>
</dbReference>
<dbReference type="FunFam" id="3.30.70.1400:FF:000001">
    <property type="entry name" value="Aminomethyltransferase"/>
    <property type="match status" value="1"/>
</dbReference>
<dbReference type="Gene3D" id="2.40.30.110">
    <property type="entry name" value="Aminomethyltransferase beta-barrel domains"/>
    <property type="match status" value="1"/>
</dbReference>
<accession>A0A1I2D9W8</accession>
<dbReference type="AlphaFoldDB" id="A0A1I2D9W8"/>
<dbReference type="OrthoDB" id="9774591at2"/>
<dbReference type="PANTHER" id="PTHR43757">
    <property type="entry name" value="AMINOMETHYLTRANSFERASE"/>
    <property type="match status" value="1"/>
</dbReference>
<evidence type="ECO:0000256" key="2">
    <source>
        <dbReference type="ARBA" id="ARBA00012616"/>
    </source>
</evidence>
<organism evidence="11 12">
    <name type="scientific">Thermophagus xiamenensis</name>
    <dbReference type="NCBI Taxonomy" id="385682"/>
    <lineage>
        <taxon>Bacteria</taxon>
        <taxon>Pseudomonadati</taxon>
        <taxon>Bacteroidota</taxon>
        <taxon>Bacteroidia</taxon>
        <taxon>Marinilabiliales</taxon>
        <taxon>Marinilabiliaceae</taxon>
        <taxon>Thermophagus</taxon>
    </lineage>
</organism>
<dbReference type="EC" id="2.1.2.10" evidence="2 7"/>
<comment type="similarity">
    <text evidence="1 7">Belongs to the GcvT family.</text>
</comment>